<accession>A0AAV3U3L0</accession>
<evidence type="ECO:0000313" key="2">
    <source>
        <dbReference type="EMBL" id="GAA4946194.1"/>
    </source>
</evidence>
<sequence>MKANTAQTKERLSNRCKLGSFMGVTVLGVARYDDARGKAFSVGRRFGWRGQRAAQKQKKPYNPPTDSDNGYNYASTFTSTSGGGQSAERLFH</sequence>
<name>A0AAV3U3L0_9ALTE</name>
<gene>
    <name evidence="2" type="ORF">GCM10025791_26890</name>
</gene>
<feature type="region of interest" description="Disordered" evidence="1">
    <location>
        <begin position="49"/>
        <end position="92"/>
    </location>
</feature>
<feature type="compositionally biased region" description="Polar residues" evidence="1">
    <location>
        <begin position="64"/>
        <end position="74"/>
    </location>
</feature>
<dbReference type="AlphaFoldDB" id="A0AAV3U3L0"/>
<evidence type="ECO:0000313" key="3">
    <source>
        <dbReference type="Proteomes" id="UP001409585"/>
    </source>
</evidence>
<dbReference type="EMBL" id="BAABLX010000024">
    <property type="protein sequence ID" value="GAA4946194.1"/>
    <property type="molecule type" value="Genomic_DNA"/>
</dbReference>
<dbReference type="Proteomes" id="UP001409585">
    <property type="component" value="Unassembled WGS sequence"/>
</dbReference>
<protein>
    <submittedName>
        <fullName evidence="2">Uncharacterized protein</fullName>
    </submittedName>
</protein>
<comment type="caution">
    <text evidence="2">The sequence shown here is derived from an EMBL/GenBank/DDBJ whole genome shotgun (WGS) entry which is preliminary data.</text>
</comment>
<evidence type="ECO:0000256" key="1">
    <source>
        <dbReference type="SAM" id="MobiDB-lite"/>
    </source>
</evidence>
<organism evidence="2 3">
    <name type="scientific">Halioxenophilus aromaticivorans</name>
    <dbReference type="NCBI Taxonomy" id="1306992"/>
    <lineage>
        <taxon>Bacteria</taxon>
        <taxon>Pseudomonadati</taxon>
        <taxon>Pseudomonadota</taxon>
        <taxon>Gammaproteobacteria</taxon>
        <taxon>Alteromonadales</taxon>
        <taxon>Alteromonadaceae</taxon>
        <taxon>Halioxenophilus</taxon>
    </lineage>
</organism>
<proteinExistence type="predicted"/>
<keyword evidence="3" id="KW-1185">Reference proteome</keyword>
<reference evidence="3" key="1">
    <citation type="journal article" date="2019" name="Int. J. Syst. Evol. Microbiol.">
        <title>The Global Catalogue of Microorganisms (GCM) 10K type strain sequencing project: providing services to taxonomists for standard genome sequencing and annotation.</title>
        <authorList>
            <consortium name="The Broad Institute Genomics Platform"/>
            <consortium name="The Broad Institute Genome Sequencing Center for Infectious Disease"/>
            <person name="Wu L."/>
            <person name="Ma J."/>
        </authorList>
    </citation>
    <scope>NUCLEOTIDE SEQUENCE [LARGE SCALE GENOMIC DNA]</scope>
    <source>
        <strain evidence="3">JCM 19134</strain>
    </source>
</reference>